<evidence type="ECO:0000313" key="11">
    <source>
        <dbReference type="Proteomes" id="UP000504637"/>
    </source>
</evidence>
<evidence type="ECO:0000256" key="1">
    <source>
        <dbReference type="ARBA" id="ARBA00004141"/>
    </source>
</evidence>
<dbReference type="Gene3D" id="1.20.120.1760">
    <property type="match status" value="1"/>
</dbReference>
<dbReference type="InterPro" id="IPR000462">
    <property type="entry name" value="CDP-OH_P_trans"/>
</dbReference>
<dbReference type="PANTHER" id="PTHR15362">
    <property type="entry name" value="PHOSPHATIDYLINOSITOL SYNTHASE"/>
    <property type="match status" value="1"/>
</dbReference>
<dbReference type="InterPro" id="IPR048254">
    <property type="entry name" value="CDP_ALCOHOL_P_TRANSF_CS"/>
</dbReference>
<dbReference type="GO" id="GO:0006661">
    <property type="term" value="P:phosphatidylinositol biosynthetic process"/>
    <property type="evidence" value="ECO:0007669"/>
    <property type="project" value="TreeGrafter"/>
</dbReference>
<dbReference type="PANTHER" id="PTHR15362:SF4">
    <property type="entry name" value="CDP-DIACYLGLYCEROL--INOSITOL 3-PHOSPHATIDYLTRANSFERASE"/>
    <property type="match status" value="1"/>
</dbReference>
<organism evidence="12">
    <name type="scientific">Dissoconium aciculare CBS 342.82</name>
    <dbReference type="NCBI Taxonomy" id="1314786"/>
    <lineage>
        <taxon>Eukaryota</taxon>
        <taxon>Fungi</taxon>
        <taxon>Dikarya</taxon>
        <taxon>Ascomycota</taxon>
        <taxon>Pezizomycotina</taxon>
        <taxon>Dothideomycetes</taxon>
        <taxon>Dothideomycetidae</taxon>
        <taxon>Mycosphaerellales</taxon>
        <taxon>Dissoconiaceae</taxon>
        <taxon>Dissoconium</taxon>
    </lineage>
</organism>
<dbReference type="GO" id="GO:0003881">
    <property type="term" value="F:CDP-diacylglycerol-inositol 3-phosphatidyltransferase activity"/>
    <property type="evidence" value="ECO:0007669"/>
    <property type="project" value="TreeGrafter"/>
</dbReference>
<dbReference type="GO" id="GO:0005794">
    <property type="term" value="C:Golgi apparatus"/>
    <property type="evidence" value="ECO:0007669"/>
    <property type="project" value="TreeGrafter"/>
</dbReference>
<proteinExistence type="inferred from homology"/>
<dbReference type="GeneID" id="54365989"/>
<dbReference type="PROSITE" id="PS00379">
    <property type="entry name" value="CDP_ALCOHOL_P_TRANSF"/>
    <property type="match status" value="1"/>
</dbReference>
<dbReference type="GO" id="GO:0016020">
    <property type="term" value="C:membrane"/>
    <property type="evidence" value="ECO:0007669"/>
    <property type="project" value="UniProtKB-SubCell"/>
</dbReference>
<protein>
    <recommendedName>
        <fullName evidence="13">CDP-diacylglycerol--inositol 3-phosphatidyltransferase</fullName>
    </recommendedName>
</protein>
<evidence type="ECO:0000256" key="8">
    <source>
        <dbReference type="RuleBase" id="RU003750"/>
    </source>
</evidence>
<dbReference type="Pfam" id="PF01066">
    <property type="entry name" value="CDP-OH_P_transf"/>
    <property type="match status" value="1"/>
</dbReference>
<keyword evidence="2 8" id="KW-0808">Transferase</keyword>
<evidence type="ECO:0000313" key="12">
    <source>
        <dbReference type="RefSeq" id="XP_033456972.1"/>
    </source>
</evidence>
<dbReference type="RefSeq" id="XP_033456972.1">
    <property type="nucleotide sequence ID" value="XM_033608190.1"/>
</dbReference>
<accession>A0A6J3LVY7</accession>
<evidence type="ECO:0000256" key="4">
    <source>
        <dbReference type="ARBA" id="ARBA00022989"/>
    </source>
</evidence>
<comment type="subcellular location">
    <subcellularLocation>
        <location evidence="1">Membrane</location>
        <topology evidence="1">Multi-pass membrane protein</topology>
    </subcellularLocation>
</comment>
<evidence type="ECO:0000256" key="10">
    <source>
        <dbReference type="SAM" id="Phobius"/>
    </source>
</evidence>
<sequence length="307" mass="33887">MGQDVIEEAELNAHATNNGHLTNGTSGDVAHNESDQTDENIFLFVPNLIGYFRIVLCLASLYFMPLHPRRCSFLYSISCLLDALDGIAARKFSQSTRFGAVLDMVTDRCATTCLLVFLATAKPAYSMIFQGLISLDLASHYMHMYATLVMGGQTQSHKNVDAKRSRIMNLYYSNKTVLFVTCALNELFFIALYLLCFSSPIITPALKWPADAGTSPTSPSAPTPSLFFPSPFSAAAMEMARANKMDSFVPWVLTIGSSPVMLFKQWVNVVQLVKASKWLAEGDRKDRKRMGLPKKSTIGLANGKKNL</sequence>
<keyword evidence="4 10" id="KW-1133">Transmembrane helix</keyword>
<keyword evidence="11" id="KW-1185">Reference proteome</keyword>
<reference evidence="12" key="3">
    <citation type="submission" date="2025-08" db="UniProtKB">
        <authorList>
            <consortium name="RefSeq"/>
        </authorList>
    </citation>
    <scope>IDENTIFICATION</scope>
    <source>
        <strain evidence="12">CBS 342.82</strain>
    </source>
</reference>
<keyword evidence="7" id="KW-1208">Phospholipid metabolism</keyword>
<reference evidence="12" key="1">
    <citation type="submission" date="2020-01" db="EMBL/GenBank/DDBJ databases">
        <authorList>
            <consortium name="DOE Joint Genome Institute"/>
            <person name="Haridas S."/>
            <person name="Albert R."/>
            <person name="Binder M."/>
            <person name="Bloem J."/>
            <person name="Labutti K."/>
            <person name="Salamov A."/>
            <person name="Andreopoulos B."/>
            <person name="Baker S.E."/>
            <person name="Barry K."/>
            <person name="Bills G."/>
            <person name="Bluhm B.H."/>
            <person name="Cannon C."/>
            <person name="Castanera R."/>
            <person name="Culley D.E."/>
            <person name="Daum C."/>
            <person name="Ezra D."/>
            <person name="Gonzalez J.B."/>
            <person name="Henrissat B."/>
            <person name="Kuo A."/>
            <person name="Liang C."/>
            <person name="Lipzen A."/>
            <person name="Lutzoni F."/>
            <person name="Magnuson J."/>
            <person name="Mondo S."/>
            <person name="Nolan M."/>
            <person name="Ohm R."/>
            <person name="Pangilinan J."/>
            <person name="Park H.-J."/>
            <person name="Ramirez L."/>
            <person name="Alfaro M."/>
            <person name="Sun H."/>
            <person name="Tritt A."/>
            <person name="Yoshinaga Y."/>
            <person name="Zwiers L.-H."/>
            <person name="Turgeon B.G."/>
            <person name="Goodwin S.B."/>
            <person name="Spatafora J.W."/>
            <person name="Crous P.W."/>
            <person name="Grigoriev I.V."/>
        </authorList>
    </citation>
    <scope>NUCLEOTIDE SEQUENCE</scope>
    <source>
        <strain evidence="12">CBS 342.82</strain>
    </source>
</reference>
<evidence type="ECO:0000256" key="6">
    <source>
        <dbReference type="ARBA" id="ARBA00023136"/>
    </source>
</evidence>
<dbReference type="InterPro" id="IPR043130">
    <property type="entry name" value="CDP-OH_PTrfase_TM_dom"/>
</dbReference>
<dbReference type="FunFam" id="1.20.120.1760:FF:000011">
    <property type="entry name" value="Cdp-diacylglycerol-inositol 3-phosphatidyltransferase pis"/>
    <property type="match status" value="1"/>
</dbReference>
<feature type="transmembrane region" description="Helical" evidence="10">
    <location>
        <begin position="41"/>
        <end position="64"/>
    </location>
</feature>
<keyword evidence="6 10" id="KW-0472">Membrane</keyword>
<dbReference type="OrthoDB" id="10251079at2759"/>
<evidence type="ECO:0008006" key="13">
    <source>
        <dbReference type="Google" id="ProtNLM"/>
    </source>
</evidence>
<reference evidence="12" key="2">
    <citation type="submission" date="2020-04" db="EMBL/GenBank/DDBJ databases">
        <authorList>
            <consortium name="NCBI Genome Project"/>
        </authorList>
    </citation>
    <scope>NUCLEOTIDE SEQUENCE</scope>
    <source>
        <strain evidence="12">CBS 342.82</strain>
    </source>
</reference>
<name>A0A6J3LVY7_9PEZI</name>
<keyword evidence="5" id="KW-0443">Lipid metabolism</keyword>
<comment type="similarity">
    <text evidence="8">Belongs to the CDP-alcohol phosphatidyltransferase class-I family.</text>
</comment>
<keyword evidence="3 10" id="KW-0812">Transmembrane</keyword>
<evidence type="ECO:0000256" key="3">
    <source>
        <dbReference type="ARBA" id="ARBA00022692"/>
    </source>
</evidence>
<dbReference type="AlphaFoldDB" id="A0A6J3LVY7"/>
<feature type="transmembrane region" description="Helical" evidence="10">
    <location>
        <begin position="176"/>
        <end position="195"/>
    </location>
</feature>
<feature type="region of interest" description="Disordered" evidence="9">
    <location>
        <begin position="286"/>
        <end position="307"/>
    </location>
</feature>
<evidence type="ECO:0000256" key="7">
    <source>
        <dbReference type="ARBA" id="ARBA00023264"/>
    </source>
</evidence>
<gene>
    <name evidence="12" type="ORF">K489DRAFT_417214</name>
</gene>
<dbReference type="Proteomes" id="UP000504637">
    <property type="component" value="Unplaced"/>
</dbReference>
<evidence type="ECO:0000256" key="2">
    <source>
        <dbReference type="ARBA" id="ARBA00022679"/>
    </source>
</evidence>
<evidence type="ECO:0000256" key="9">
    <source>
        <dbReference type="SAM" id="MobiDB-lite"/>
    </source>
</evidence>
<evidence type="ECO:0000256" key="5">
    <source>
        <dbReference type="ARBA" id="ARBA00023098"/>
    </source>
</evidence>